<keyword evidence="9" id="KW-0067">ATP-binding</keyword>
<dbReference type="Gene3D" id="3.40.50.2300">
    <property type="match status" value="1"/>
</dbReference>
<organism evidence="19 20">
    <name type="scientific">Vibrio agarivorans</name>
    <dbReference type="NCBI Taxonomy" id="153622"/>
    <lineage>
        <taxon>Bacteria</taxon>
        <taxon>Pseudomonadati</taxon>
        <taxon>Pseudomonadota</taxon>
        <taxon>Gammaproteobacteria</taxon>
        <taxon>Vibrionales</taxon>
        <taxon>Vibrionaceae</taxon>
        <taxon>Vibrio</taxon>
    </lineage>
</organism>
<gene>
    <name evidence="19" type="ORF">QWJ08_20360</name>
</gene>
<evidence type="ECO:0000256" key="6">
    <source>
        <dbReference type="ARBA" id="ARBA00022692"/>
    </source>
</evidence>
<evidence type="ECO:0000256" key="9">
    <source>
        <dbReference type="ARBA" id="ARBA00022840"/>
    </source>
</evidence>
<comment type="catalytic activity">
    <reaction evidence="1">
        <text>ATP + protein L-histidine = ADP + protein N-phospho-L-histidine.</text>
        <dbReference type="EC" id="2.7.13.3"/>
    </reaction>
</comment>
<dbReference type="CDD" id="cd17546">
    <property type="entry name" value="REC_hyHK_CKI1_RcsC-like"/>
    <property type="match status" value="1"/>
</dbReference>
<dbReference type="SUPFAM" id="SSF53850">
    <property type="entry name" value="Periplasmic binding protein-like II"/>
    <property type="match status" value="3"/>
</dbReference>
<dbReference type="InterPro" id="IPR003661">
    <property type="entry name" value="HisK_dim/P_dom"/>
</dbReference>
<keyword evidence="20" id="KW-1185">Reference proteome</keyword>
<dbReference type="CDD" id="cd00082">
    <property type="entry name" value="HisKA"/>
    <property type="match status" value="1"/>
</dbReference>
<evidence type="ECO:0000256" key="15">
    <source>
        <dbReference type="SAM" id="Coils"/>
    </source>
</evidence>
<dbReference type="SUPFAM" id="SSF52172">
    <property type="entry name" value="CheY-like"/>
    <property type="match status" value="1"/>
</dbReference>
<dbReference type="SUPFAM" id="SSF55785">
    <property type="entry name" value="PYP-like sensor domain (PAS domain)"/>
    <property type="match status" value="1"/>
</dbReference>
<keyword evidence="15" id="KW-0175">Coiled coil</keyword>
<evidence type="ECO:0000256" key="14">
    <source>
        <dbReference type="PROSITE-ProRule" id="PRU00169"/>
    </source>
</evidence>
<dbReference type="Gene3D" id="1.20.120.160">
    <property type="entry name" value="HPT domain"/>
    <property type="match status" value="1"/>
</dbReference>
<evidence type="ECO:0000313" key="19">
    <source>
        <dbReference type="EMBL" id="MDN2483706.1"/>
    </source>
</evidence>
<evidence type="ECO:0000313" key="20">
    <source>
        <dbReference type="Proteomes" id="UP001169719"/>
    </source>
</evidence>
<comment type="caution">
    <text evidence="19">The sequence shown here is derived from an EMBL/GenBank/DDBJ whole genome shotgun (WGS) entry which is preliminary data.</text>
</comment>
<feature type="modified residue" description="Phosphohistidine" evidence="13">
    <location>
        <position position="1489"/>
    </location>
</feature>
<dbReference type="PROSITE" id="PS50109">
    <property type="entry name" value="HIS_KIN"/>
    <property type="match status" value="1"/>
</dbReference>
<evidence type="ECO:0000256" key="12">
    <source>
        <dbReference type="ARBA" id="ARBA00023136"/>
    </source>
</evidence>
<dbReference type="Pfam" id="PF00512">
    <property type="entry name" value="HisKA"/>
    <property type="match status" value="1"/>
</dbReference>
<evidence type="ECO:0000256" key="13">
    <source>
        <dbReference type="PROSITE-ProRule" id="PRU00110"/>
    </source>
</evidence>
<evidence type="ECO:0000256" key="11">
    <source>
        <dbReference type="ARBA" id="ARBA00023012"/>
    </source>
</evidence>
<evidence type="ECO:0000256" key="4">
    <source>
        <dbReference type="ARBA" id="ARBA00022475"/>
    </source>
</evidence>
<dbReference type="Gene3D" id="3.30.450.20">
    <property type="entry name" value="PAS domain"/>
    <property type="match status" value="1"/>
</dbReference>
<evidence type="ECO:0000259" key="16">
    <source>
        <dbReference type="PROSITE" id="PS50109"/>
    </source>
</evidence>
<dbReference type="RefSeq" id="WP_289963773.1">
    <property type="nucleotide sequence ID" value="NZ_JAUEOZ010000002.1"/>
</dbReference>
<dbReference type="InterPro" id="IPR003594">
    <property type="entry name" value="HATPase_dom"/>
</dbReference>
<dbReference type="PANTHER" id="PTHR45339">
    <property type="entry name" value="HYBRID SIGNAL TRANSDUCTION HISTIDINE KINASE J"/>
    <property type="match status" value="1"/>
</dbReference>
<dbReference type="InterPro" id="IPR001638">
    <property type="entry name" value="Solute-binding_3/MltF_N"/>
</dbReference>
<feature type="domain" description="Histidine kinase" evidence="16">
    <location>
        <begin position="1060"/>
        <end position="1281"/>
    </location>
</feature>
<dbReference type="EMBL" id="JAUEOZ010000002">
    <property type="protein sequence ID" value="MDN2483706.1"/>
    <property type="molecule type" value="Genomic_DNA"/>
</dbReference>
<feature type="domain" description="HPt" evidence="18">
    <location>
        <begin position="1450"/>
        <end position="1543"/>
    </location>
</feature>
<keyword evidence="12" id="KW-0472">Membrane</keyword>
<dbReference type="Pfam" id="PF00497">
    <property type="entry name" value="SBP_bac_3"/>
    <property type="match status" value="2"/>
</dbReference>
<dbReference type="SMART" id="SM00387">
    <property type="entry name" value="HATPase_c"/>
    <property type="match status" value="1"/>
</dbReference>
<dbReference type="InterPro" id="IPR008207">
    <property type="entry name" value="Sig_transdc_His_kin_Hpt_dom"/>
</dbReference>
<comment type="subcellular location">
    <subcellularLocation>
        <location evidence="2">Cell membrane</location>
        <topology evidence="2">Multi-pass membrane protein</topology>
    </subcellularLocation>
</comment>
<dbReference type="CDD" id="cd01007">
    <property type="entry name" value="PBP2_BvgS_HisK_like"/>
    <property type="match status" value="2"/>
</dbReference>
<keyword evidence="8" id="KW-0378">Hydrolase</keyword>
<protein>
    <recommendedName>
        <fullName evidence="3">histidine kinase</fullName>
        <ecNumber evidence="3">2.7.13.3</ecNumber>
    </recommendedName>
</protein>
<dbReference type="InterPro" id="IPR036097">
    <property type="entry name" value="HisK_dim/P_sf"/>
</dbReference>
<dbReference type="InterPro" id="IPR001789">
    <property type="entry name" value="Sig_transdc_resp-reg_receiver"/>
</dbReference>
<dbReference type="EC" id="2.7.13.3" evidence="3"/>
<proteinExistence type="predicted"/>
<dbReference type="SMART" id="SM00062">
    <property type="entry name" value="PBPb"/>
    <property type="match status" value="2"/>
</dbReference>
<keyword evidence="11" id="KW-0902">Two-component regulatory system</keyword>
<dbReference type="PANTHER" id="PTHR45339:SF1">
    <property type="entry name" value="HYBRID SIGNAL TRANSDUCTION HISTIDINE KINASE J"/>
    <property type="match status" value="1"/>
</dbReference>
<dbReference type="Pfam" id="PF00072">
    <property type="entry name" value="Response_reg"/>
    <property type="match status" value="1"/>
</dbReference>
<evidence type="ECO:0000256" key="8">
    <source>
        <dbReference type="ARBA" id="ARBA00022801"/>
    </source>
</evidence>
<keyword evidence="5 14" id="KW-0597">Phosphoprotein</keyword>
<feature type="domain" description="Response regulatory" evidence="17">
    <location>
        <begin position="1301"/>
        <end position="1415"/>
    </location>
</feature>
<evidence type="ECO:0000259" key="17">
    <source>
        <dbReference type="PROSITE" id="PS50110"/>
    </source>
</evidence>
<dbReference type="Gene3D" id="1.10.287.130">
    <property type="match status" value="1"/>
</dbReference>
<dbReference type="InterPro" id="IPR011006">
    <property type="entry name" value="CheY-like_superfamily"/>
</dbReference>
<sequence length="1619" mass="180834">MSWINAWRRIAVAMFGIMVVCGLMLSTALAKTIELTEAEKQTLDQRGVLTVALFPSNYPYSFIDQSGVFKGVVAAYLDELEAYLGLSFRHEFFNNLAQAKQALSNGDVDLIPFPVAKDPNIYAHTAPFWSFERTLVGAENSAAIMTLRQLKGKTIAVAKGAPLPSWFSDKGDGIKIEVYDDLPNMVEALVDGDVDLLFGEPISLIEFGQQMGNEALKVVSLGQQGIRYSTGMTMRLEDEPIVKLLDKALAHISNNTHNKIASTWLEGVANKIALPGAMGFGLPPYLYAQSSGLGLEYGLLQQIFSRMGYQVGNVTRMTPDNLDLAMQSVTGLAFTSSVVEKQEGRIYSDAITEIEYVVVSLKSRSIQLSNAEKLKVGGMIYEGHSPSQIAFDQLLSQYRFAEAQDIAGLEQGFSLLNDNVLDVLMIERRVLNWYTNNSPQDLDLLYQHRNFSVSFPIYVEFASESLRDRFNIALADFENDEIEYNRFFASHMKRNLNGQIKRAELLAEIYAYHLFNGELAKFDYVLSIFDAAFDIVAIEGYEQGRLDPSVTWKATETGMIKVAQIDKSHLSFIDMDAVFNGSSGETKLGKLRIYVDMAKLISNHAYIPALSLFEEVEPRLFEYIKGLYAQSKLTGQILNLTPREVAWIQSNPVVTLGVDPHALPYEGITDNNQYIGVINDYRMLIENKTGLSVEPVLVNHWGETEEKARLGELDMISAAVENRHFRVNYLPSRGVFSSKLAIASNKENARSLTLSNLKGWSVAIVSGASNTQYLMHNYPQIKWQAVENTEQALKMLDKGDIDAAIDTIHVLNYQINMSGYTDINIVGRLDYQVTPTFHVLKSNIELKTILDKVISHITAAEHSKILSKWSTPKTIEKIDYQVVYTVSFFALVIVALIIFWNRKLQAQIVIAKEAKRQAEQAQEMMYEMLDTSPVAAGLISDQKAIYTNERAKTLFELHGVSLETFDITSIYTDIRIRETMYEQLAKDGFVFNQEMELLTQSGKPFTALTSYYLLPEHDGKQDLIFWAYDISDLKQLTVALDQARELADRANTAKSEFLANMSHEIRTPMNAILGMSHLALTEVQSPTAKGYIEKVHRSAQSLLQIINDILDLSKIEAGSMGLEQIPYSLADTVQDVHDMLLVKAQENNLKFRYDIDPDLPSGLVGDPLRLSQVLLNLVGNAIKFTNQGEVLIEVSANELNEQECRFRVNVIDSGIGMTPTQMQGLFDVFTQADSSTTRRYGGTGLGLNISQKLVDAMGGNLEVESEYGKGSQFYFSLTQPVAQLSEKSVSASPQTVFNGQSVLLVEDNDLNQDLALALLGKAQLDVTVADNGQLALEAIEQRSFDIVLMDLQMPVMDGYEATQEIRKRGYTLPILAMSANIMQDSKQRAFDAGMNGFVEKPIIIEQLMSELCRFINPQASEARTLNSRTDVHFEHDLFSEQQLLQSVSGDKALAMQLLTRYAARLQHFEVDFTTAAQSDESNALERFAHTLKGNSATMGASQVAKAFSDLELAAAHNNNEQIDTCFTILKTQVDRLLPVLEQYLGESENEPSGSQLLTAQQVATLKASIEEYDIEALKTLRSWQQEYRLDQQEIQALVTALECYDFDKALQCLEEVKVQ</sequence>
<name>A0ABT7Y6U2_9VIBR</name>
<dbReference type="PROSITE" id="PS50110">
    <property type="entry name" value="RESPONSE_REGULATORY"/>
    <property type="match status" value="1"/>
</dbReference>
<evidence type="ECO:0000259" key="18">
    <source>
        <dbReference type="PROSITE" id="PS50894"/>
    </source>
</evidence>
<reference evidence="19" key="1">
    <citation type="submission" date="2024-05" db="EMBL/GenBank/DDBJ databases">
        <title>Genome Sequences of Four Agar- Degrading Marine Bacteria.</title>
        <authorList>
            <person name="Phillips E.K."/>
            <person name="Shaffer J.C."/>
            <person name="Henson M.W."/>
            <person name="Temperton B."/>
            <person name="Thrash C.J."/>
            <person name="Martin M.O."/>
        </authorList>
    </citation>
    <scope>NUCLEOTIDE SEQUENCE</scope>
    <source>
        <strain evidence="19">EKP203</strain>
    </source>
</reference>
<dbReference type="SUPFAM" id="SSF55874">
    <property type="entry name" value="ATPase domain of HSP90 chaperone/DNA topoisomerase II/histidine kinase"/>
    <property type="match status" value="1"/>
</dbReference>
<evidence type="ECO:0000256" key="1">
    <source>
        <dbReference type="ARBA" id="ARBA00000085"/>
    </source>
</evidence>
<dbReference type="InterPro" id="IPR004358">
    <property type="entry name" value="Sig_transdc_His_kin-like_C"/>
</dbReference>
<dbReference type="Gene3D" id="3.30.565.10">
    <property type="entry name" value="Histidine kinase-like ATPase, C-terminal domain"/>
    <property type="match status" value="1"/>
</dbReference>
<dbReference type="Pfam" id="PF01627">
    <property type="entry name" value="Hpt"/>
    <property type="match status" value="1"/>
</dbReference>
<evidence type="ECO:0000256" key="10">
    <source>
        <dbReference type="ARBA" id="ARBA00022989"/>
    </source>
</evidence>
<evidence type="ECO:0000256" key="7">
    <source>
        <dbReference type="ARBA" id="ARBA00022741"/>
    </source>
</evidence>
<keyword evidence="6" id="KW-0812">Transmembrane</keyword>
<dbReference type="SMART" id="SM00388">
    <property type="entry name" value="HisKA"/>
    <property type="match status" value="1"/>
</dbReference>
<dbReference type="PROSITE" id="PS50894">
    <property type="entry name" value="HPT"/>
    <property type="match status" value="1"/>
</dbReference>
<keyword evidence="7" id="KW-0547">Nucleotide-binding</keyword>
<accession>A0ABT7Y6U2</accession>
<dbReference type="SUPFAM" id="SSF47226">
    <property type="entry name" value="Histidine-containing phosphotransfer domain, HPT domain"/>
    <property type="match status" value="1"/>
</dbReference>
<feature type="coiled-coil region" evidence="15">
    <location>
        <begin position="901"/>
        <end position="931"/>
    </location>
</feature>
<dbReference type="Proteomes" id="UP001169719">
    <property type="component" value="Unassembled WGS sequence"/>
</dbReference>
<keyword evidence="10" id="KW-1133">Transmembrane helix</keyword>
<evidence type="ECO:0000256" key="5">
    <source>
        <dbReference type="ARBA" id="ARBA00022553"/>
    </source>
</evidence>
<feature type="modified residue" description="4-aspartylphosphate" evidence="14">
    <location>
        <position position="1350"/>
    </location>
</feature>
<dbReference type="PRINTS" id="PR00344">
    <property type="entry name" value="BCTRLSENSOR"/>
</dbReference>
<dbReference type="CDD" id="cd16922">
    <property type="entry name" value="HATPase_EvgS-ArcB-TorS-like"/>
    <property type="match status" value="1"/>
</dbReference>
<dbReference type="Gene3D" id="3.40.190.10">
    <property type="entry name" value="Periplasmic binding protein-like II"/>
    <property type="match status" value="4"/>
</dbReference>
<dbReference type="SMART" id="SM00448">
    <property type="entry name" value="REC"/>
    <property type="match status" value="1"/>
</dbReference>
<keyword evidence="4" id="KW-1003">Cell membrane</keyword>
<evidence type="ECO:0000256" key="2">
    <source>
        <dbReference type="ARBA" id="ARBA00004651"/>
    </source>
</evidence>
<evidence type="ECO:0000256" key="3">
    <source>
        <dbReference type="ARBA" id="ARBA00012438"/>
    </source>
</evidence>
<dbReference type="InterPro" id="IPR036890">
    <property type="entry name" value="HATPase_C_sf"/>
</dbReference>
<dbReference type="InterPro" id="IPR035965">
    <property type="entry name" value="PAS-like_dom_sf"/>
</dbReference>
<dbReference type="SUPFAM" id="SSF47384">
    <property type="entry name" value="Homodimeric domain of signal transducing histidine kinase"/>
    <property type="match status" value="1"/>
</dbReference>
<dbReference type="InterPro" id="IPR005467">
    <property type="entry name" value="His_kinase_dom"/>
</dbReference>
<dbReference type="InterPro" id="IPR036641">
    <property type="entry name" value="HPT_dom_sf"/>
</dbReference>
<dbReference type="Pfam" id="PF02518">
    <property type="entry name" value="HATPase_c"/>
    <property type="match status" value="1"/>
</dbReference>